<dbReference type="EMBL" id="REGN01004015">
    <property type="protein sequence ID" value="RNA19609.1"/>
    <property type="molecule type" value="Genomic_DNA"/>
</dbReference>
<sequence>MLSENKKSHLPSFYDENLIFFLNEHKTKLQLKLEKSLLNIDLIEDNEYYREENRLLSTSYDDLTKKYIKGNFKKILKNFSNCRAHPNCQYFYPTVY</sequence>
<accession>A0A3M7R832</accession>
<name>A0A3M7R832_BRAPC</name>
<evidence type="ECO:0000313" key="2">
    <source>
        <dbReference type="Proteomes" id="UP000276133"/>
    </source>
</evidence>
<dbReference type="Proteomes" id="UP000276133">
    <property type="component" value="Unassembled WGS sequence"/>
</dbReference>
<gene>
    <name evidence="1" type="ORF">BpHYR1_034574</name>
</gene>
<reference evidence="1 2" key="1">
    <citation type="journal article" date="2018" name="Sci. Rep.">
        <title>Genomic signatures of local adaptation to the degree of environmental predictability in rotifers.</title>
        <authorList>
            <person name="Franch-Gras L."/>
            <person name="Hahn C."/>
            <person name="Garcia-Roger E.M."/>
            <person name="Carmona M.J."/>
            <person name="Serra M."/>
            <person name="Gomez A."/>
        </authorList>
    </citation>
    <scope>NUCLEOTIDE SEQUENCE [LARGE SCALE GENOMIC DNA]</scope>
    <source>
        <strain evidence="1">HYR1</strain>
    </source>
</reference>
<dbReference type="AlphaFoldDB" id="A0A3M7R832"/>
<organism evidence="1 2">
    <name type="scientific">Brachionus plicatilis</name>
    <name type="common">Marine rotifer</name>
    <name type="synonym">Brachionus muelleri</name>
    <dbReference type="NCBI Taxonomy" id="10195"/>
    <lineage>
        <taxon>Eukaryota</taxon>
        <taxon>Metazoa</taxon>
        <taxon>Spiralia</taxon>
        <taxon>Gnathifera</taxon>
        <taxon>Rotifera</taxon>
        <taxon>Eurotatoria</taxon>
        <taxon>Monogononta</taxon>
        <taxon>Pseudotrocha</taxon>
        <taxon>Ploima</taxon>
        <taxon>Brachionidae</taxon>
        <taxon>Brachionus</taxon>
    </lineage>
</organism>
<protein>
    <submittedName>
        <fullName evidence="1">Uncharacterized protein</fullName>
    </submittedName>
</protein>
<evidence type="ECO:0000313" key="1">
    <source>
        <dbReference type="EMBL" id="RNA19609.1"/>
    </source>
</evidence>
<comment type="caution">
    <text evidence="1">The sequence shown here is derived from an EMBL/GenBank/DDBJ whole genome shotgun (WGS) entry which is preliminary data.</text>
</comment>
<keyword evidence="2" id="KW-1185">Reference proteome</keyword>
<proteinExistence type="predicted"/>